<dbReference type="InterPro" id="IPR003115">
    <property type="entry name" value="ParB_N"/>
</dbReference>
<reference evidence="3" key="1">
    <citation type="submission" date="2018-01" db="EMBL/GenBank/DDBJ databases">
        <authorList>
            <person name="Yu X.-D."/>
        </authorList>
    </citation>
    <scope>NUCLEOTIDE SEQUENCE</scope>
    <source>
        <strain evidence="3">ZX-21</strain>
    </source>
</reference>
<dbReference type="PANTHER" id="PTHR33375:SF7">
    <property type="entry name" value="CHROMOSOME 2-PARTITIONING PROTEIN PARB-RELATED"/>
    <property type="match status" value="1"/>
</dbReference>
<dbReference type="Gene3D" id="3.90.1530.30">
    <property type="match status" value="1"/>
</dbReference>
<protein>
    <recommendedName>
        <fullName evidence="2">ParB-like N-terminal domain-containing protein</fullName>
    </recommendedName>
</protein>
<dbReference type="CDD" id="cd16406">
    <property type="entry name" value="ParB_N_like"/>
    <property type="match status" value="1"/>
</dbReference>
<dbReference type="Pfam" id="PF02195">
    <property type="entry name" value="ParB_N"/>
    <property type="match status" value="1"/>
</dbReference>
<evidence type="ECO:0000313" key="3">
    <source>
        <dbReference type="EMBL" id="POP52613.1"/>
    </source>
</evidence>
<evidence type="ECO:0000313" key="4">
    <source>
        <dbReference type="Proteomes" id="UP000237222"/>
    </source>
</evidence>
<gene>
    <name evidence="3" type="ORF">C0068_11080</name>
</gene>
<proteinExistence type="predicted"/>
<dbReference type="SUPFAM" id="SSF110849">
    <property type="entry name" value="ParB/Sulfiredoxin"/>
    <property type="match status" value="1"/>
</dbReference>
<sequence>METNISLGNLRMSPKNVRVVSANKELDKRLIASLAAHGVLQNLVVIPVEGEEDFFEVVAGGRRLAALNILLNEGSIANDYPVPCKIKDAANATEYSIAENMKADMHPADLFISFKSLIDQGRTAKDISVRFGRSQKDVKQILRLADVSPLIFEAYRKDEIDLDVVMAFTVTDDLDKQESVYRDMAGRYMNAHSVKSRLVNTSLTDKSAVARFVSIKAYEKEGGSVSCDLFDEVKYIDDAELMERLATEKMTGIAEVVKGEGWKWVETTLTSWMDVRAQRTDGELKDVPAELTQKLDTAKSELEALSKAVYDEEDEDKLDALWEKESELEQAVETLEEELNNYRVFTDEQKAISGAVITLSGNGTPDITYGYVRAGDMPKPANLAGSHSVASTELETDPDDGITLSNALRTDLANYELLSIRSVLMSKPDLCFDLSAFTLAKSVLSFGYYSRASSLSINIAEMSATKDIEETKAAKAIFEAKEKLNLSWLDGESDLDMFTNFQMLSRTDKKAIHAFCVAASLTSSGNDIVQSLAEQMKFNLADHWQPTKENYFNRIKKDDILLIAKDLKGEEFATQYGGAKKGDLAGLVAELDEVKGWVPQAMH</sequence>
<name>A0A2S4HF50_9GAMM</name>
<comment type="caution">
    <text evidence="3">The sequence shown here is derived from an EMBL/GenBank/DDBJ whole genome shotgun (WGS) entry which is preliminary data.</text>
</comment>
<evidence type="ECO:0000259" key="2">
    <source>
        <dbReference type="SMART" id="SM00470"/>
    </source>
</evidence>
<dbReference type="AlphaFoldDB" id="A0A2S4HF50"/>
<dbReference type="GO" id="GO:0007059">
    <property type="term" value="P:chromosome segregation"/>
    <property type="evidence" value="ECO:0007669"/>
    <property type="project" value="TreeGrafter"/>
</dbReference>
<keyword evidence="1" id="KW-0175">Coiled coil</keyword>
<dbReference type="InterPro" id="IPR050336">
    <property type="entry name" value="Chromosome_partition/occlusion"/>
</dbReference>
<evidence type="ECO:0000256" key="1">
    <source>
        <dbReference type="SAM" id="Coils"/>
    </source>
</evidence>
<accession>A0A2S4HF50</accession>
<dbReference type="Proteomes" id="UP000237222">
    <property type="component" value="Unassembled WGS sequence"/>
</dbReference>
<dbReference type="PANTHER" id="PTHR33375">
    <property type="entry name" value="CHROMOSOME-PARTITIONING PROTEIN PARB-RELATED"/>
    <property type="match status" value="1"/>
</dbReference>
<dbReference type="Gene3D" id="1.10.10.2830">
    <property type="match status" value="1"/>
</dbReference>
<dbReference type="RefSeq" id="WP_103684556.1">
    <property type="nucleotide sequence ID" value="NZ_PQGG01000027.1"/>
</dbReference>
<dbReference type="SMART" id="SM00470">
    <property type="entry name" value="ParB"/>
    <property type="match status" value="1"/>
</dbReference>
<dbReference type="SUPFAM" id="SSF109709">
    <property type="entry name" value="KorB DNA-binding domain-like"/>
    <property type="match status" value="1"/>
</dbReference>
<dbReference type="InterPro" id="IPR036086">
    <property type="entry name" value="ParB/Sulfiredoxin_sf"/>
</dbReference>
<feature type="domain" description="ParB-like N-terminal" evidence="2">
    <location>
        <begin position="3"/>
        <end position="101"/>
    </location>
</feature>
<dbReference type="OrthoDB" id="9813122at2"/>
<feature type="coiled-coil region" evidence="1">
    <location>
        <begin position="295"/>
        <end position="348"/>
    </location>
</feature>
<dbReference type="GO" id="GO:0005694">
    <property type="term" value="C:chromosome"/>
    <property type="evidence" value="ECO:0007669"/>
    <property type="project" value="TreeGrafter"/>
</dbReference>
<organism evidence="3 4">
    <name type="scientific">Zhongshania marina</name>
    <dbReference type="NCBI Taxonomy" id="2304603"/>
    <lineage>
        <taxon>Bacteria</taxon>
        <taxon>Pseudomonadati</taxon>
        <taxon>Pseudomonadota</taxon>
        <taxon>Gammaproteobacteria</taxon>
        <taxon>Cellvibrionales</taxon>
        <taxon>Spongiibacteraceae</taxon>
        <taxon>Zhongshania</taxon>
    </lineage>
</organism>
<dbReference type="EMBL" id="PQGG01000027">
    <property type="protein sequence ID" value="POP52613.1"/>
    <property type="molecule type" value="Genomic_DNA"/>
</dbReference>